<proteinExistence type="predicted"/>
<keyword evidence="1" id="KW-0812">Transmembrane</keyword>
<reference evidence="2 3" key="1">
    <citation type="submission" date="2020-04" db="EMBL/GenBank/DDBJ databases">
        <title>Flammeovirga sp. SR4, a novel species isolated from seawater.</title>
        <authorList>
            <person name="Wang X."/>
        </authorList>
    </citation>
    <scope>NUCLEOTIDE SEQUENCE [LARGE SCALE GENOMIC DNA]</scope>
    <source>
        <strain evidence="2 3">SR4</strain>
    </source>
</reference>
<dbReference type="Proteomes" id="UP000585050">
    <property type="component" value="Unassembled WGS sequence"/>
</dbReference>
<organism evidence="2 3">
    <name type="scientific">Flammeovirga agarivorans</name>
    <dbReference type="NCBI Taxonomy" id="2726742"/>
    <lineage>
        <taxon>Bacteria</taxon>
        <taxon>Pseudomonadati</taxon>
        <taxon>Bacteroidota</taxon>
        <taxon>Cytophagia</taxon>
        <taxon>Cytophagales</taxon>
        <taxon>Flammeovirgaceae</taxon>
        <taxon>Flammeovirga</taxon>
    </lineage>
</organism>
<evidence type="ECO:0000256" key="1">
    <source>
        <dbReference type="SAM" id="Phobius"/>
    </source>
</evidence>
<dbReference type="EMBL" id="JABAIL010000003">
    <property type="protein sequence ID" value="NLR92113.1"/>
    <property type="molecule type" value="Genomic_DNA"/>
</dbReference>
<protein>
    <submittedName>
        <fullName evidence="2">Uncharacterized protein</fullName>
    </submittedName>
</protein>
<evidence type="ECO:0000313" key="2">
    <source>
        <dbReference type="EMBL" id="NLR92113.1"/>
    </source>
</evidence>
<dbReference type="AlphaFoldDB" id="A0A7X8SKW1"/>
<feature type="transmembrane region" description="Helical" evidence="1">
    <location>
        <begin position="12"/>
        <end position="29"/>
    </location>
</feature>
<name>A0A7X8SKW1_9BACT</name>
<evidence type="ECO:0000313" key="3">
    <source>
        <dbReference type="Proteomes" id="UP000585050"/>
    </source>
</evidence>
<comment type="caution">
    <text evidence="2">The sequence shown here is derived from an EMBL/GenBank/DDBJ whole genome shotgun (WGS) entry which is preliminary data.</text>
</comment>
<keyword evidence="1" id="KW-0472">Membrane</keyword>
<gene>
    <name evidence="2" type="ORF">HGP29_12880</name>
</gene>
<dbReference type="RefSeq" id="WP_168882818.1">
    <property type="nucleotide sequence ID" value="NZ_JABAIL010000003.1"/>
</dbReference>
<keyword evidence="3" id="KW-1185">Reference proteome</keyword>
<accession>A0A7X8SKW1</accession>
<keyword evidence="1" id="KW-1133">Transmembrane helix</keyword>
<sequence length="48" mass="5037">MKDLLDIVKSGIVVLGTLGVILAGVHFGVGPSHNILQDVPQTHVYNGN</sequence>